<sequence length="90" mass="9583">MSLSSPSSQGPHYALKADVIEVEGRYRGVVAIRLDADGYVEHRIAHCDRQHGDAGAARADAQALLSRLEAQAPQGTEAFDALRRASQPAG</sequence>
<reference evidence="1 2" key="1">
    <citation type="submission" date="2019-07" db="EMBL/GenBank/DDBJ databases">
        <title>Qingshengfaniella alkalisoli gen. nov., sp. nov., isolated from saline soil.</title>
        <authorList>
            <person name="Xu L."/>
            <person name="Huang X.-X."/>
            <person name="Sun J.-Q."/>
        </authorList>
    </citation>
    <scope>NUCLEOTIDE SEQUENCE [LARGE SCALE GENOMIC DNA]</scope>
    <source>
        <strain evidence="1 2">DSM 27279</strain>
    </source>
</reference>
<dbReference type="RefSeq" id="WP_143947896.1">
    <property type="nucleotide sequence ID" value="NZ_BAABMB010000002.1"/>
</dbReference>
<dbReference type="AlphaFoldDB" id="A0A556AU56"/>
<dbReference type="Proteomes" id="UP000318405">
    <property type="component" value="Unassembled WGS sequence"/>
</dbReference>
<evidence type="ECO:0000313" key="2">
    <source>
        <dbReference type="Proteomes" id="UP000318405"/>
    </source>
</evidence>
<protein>
    <submittedName>
        <fullName evidence="1">Uncharacterized protein</fullName>
    </submittedName>
</protein>
<dbReference type="EMBL" id="VLTJ01000016">
    <property type="protein sequence ID" value="TSH96446.1"/>
    <property type="molecule type" value="Genomic_DNA"/>
</dbReference>
<accession>A0A556AU56</accession>
<organism evidence="1 2">
    <name type="scientific">Verticiella sediminum</name>
    <dbReference type="NCBI Taxonomy" id="1247510"/>
    <lineage>
        <taxon>Bacteria</taxon>
        <taxon>Pseudomonadati</taxon>
        <taxon>Pseudomonadota</taxon>
        <taxon>Betaproteobacteria</taxon>
        <taxon>Burkholderiales</taxon>
        <taxon>Alcaligenaceae</taxon>
        <taxon>Verticiella</taxon>
    </lineage>
</organism>
<comment type="caution">
    <text evidence="1">The sequence shown here is derived from an EMBL/GenBank/DDBJ whole genome shotgun (WGS) entry which is preliminary data.</text>
</comment>
<proteinExistence type="predicted"/>
<evidence type="ECO:0000313" key="1">
    <source>
        <dbReference type="EMBL" id="TSH96446.1"/>
    </source>
</evidence>
<keyword evidence="2" id="KW-1185">Reference proteome</keyword>
<gene>
    <name evidence="1" type="ORF">FOZ76_09425</name>
</gene>
<name>A0A556AU56_9BURK</name>